<evidence type="ECO:0000259" key="3">
    <source>
        <dbReference type="Pfam" id="PF00248"/>
    </source>
</evidence>
<proteinExistence type="predicted"/>
<evidence type="ECO:0000313" key="5">
    <source>
        <dbReference type="Proteomes" id="UP000298416"/>
    </source>
</evidence>
<keyword evidence="5" id="KW-1185">Reference proteome</keyword>
<dbReference type="Pfam" id="PF00248">
    <property type="entry name" value="Aldo_ket_red"/>
    <property type="match status" value="1"/>
</dbReference>
<dbReference type="InterPro" id="IPR050791">
    <property type="entry name" value="Aldo-Keto_reductase"/>
</dbReference>
<keyword evidence="2" id="KW-0560">Oxidoreductase</keyword>
<dbReference type="AlphaFoldDB" id="A0A8X8ZKK0"/>
<comment type="caution">
    <text evidence="4">The sequence shown here is derived from an EMBL/GenBank/DDBJ whole genome shotgun (WGS) entry which is preliminary data.</text>
</comment>
<sequence length="121" mass="13275">MIAHFVNQVSRLGFGCGSLSGILNAPLSHEAGAAILKEAFNKGITHFDTADIYGQDDLPREQVQLASKFGIFMTNTNNVEVRGDPEYVRQCVEASLRRLNVAYIDLYEGAGSGRVRSKRIT</sequence>
<dbReference type="Gene3D" id="3.20.20.100">
    <property type="entry name" value="NADP-dependent oxidoreductase domain"/>
    <property type="match status" value="1"/>
</dbReference>
<organism evidence="4">
    <name type="scientific">Salvia splendens</name>
    <name type="common">Scarlet sage</name>
    <dbReference type="NCBI Taxonomy" id="180675"/>
    <lineage>
        <taxon>Eukaryota</taxon>
        <taxon>Viridiplantae</taxon>
        <taxon>Streptophyta</taxon>
        <taxon>Embryophyta</taxon>
        <taxon>Tracheophyta</taxon>
        <taxon>Spermatophyta</taxon>
        <taxon>Magnoliopsida</taxon>
        <taxon>eudicotyledons</taxon>
        <taxon>Gunneridae</taxon>
        <taxon>Pentapetalae</taxon>
        <taxon>asterids</taxon>
        <taxon>lamiids</taxon>
        <taxon>Lamiales</taxon>
        <taxon>Lamiaceae</taxon>
        <taxon>Nepetoideae</taxon>
        <taxon>Mentheae</taxon>
        <taxon>Salviinae</taxon>
        <taxon>Salvia</taxon>
        <taxon>Salvia subgen. Calosphace</taxon>
        <taxon>core Calosphace</taxon>
    </lineage>
</organism>
<accession>A0A8X8ZKK0</accession>
<name>A0A8X8ZKK0_SALSN</name>
<dbReference type="GO" id="GO:0005737">
    <property type="term" value="C:cytoplasm"/>
    <property type="evidence" value="ECO:0007669"/>
    <property type="project" value="TreeGrafter"/>
</dbReference>
<dbReference type="InterPro" id="IPR023210">
    <property type="entry name" value="NADP_OxRdtase_dom"/>
</dbReference>
<dbReference type="EMBL" id="PNBA02000011">
    <property type="protein sequence ID" value="KAG6408387.1"/>
    <property type="molecule type" value="Genomic_DNA"/>
</dbReference>
<reference evidence="4" key="1">
    <citation type="submission" date="2018-01" db="EMBL/GenBank/DDBJ databases">
        <authorList>
            <person name="Mao J.F."/>
        </authorList>
    </citation>
    <scope>NUCLEOTIDE SEQUENCE</scope>
    <source>
        <strain evidence="4">Huo1</strain>
        <tissue evidence="4">Leaf</tissue>
    </source>
</reference>
<gene>
    <name evidence="4" type="ORF">SASPL_131397</name>
</gene>
<protein>
    <recommendedName>
        <fullName evidence="3">NADP-dependent oxidoreductase domain-containing protein</fullName>
    </recommendedName>
</protein>
<evidence type="ECO:0000256" key="1">
    <source>
        <dbReference type="ARBA" id="ARBA00022857"/>
    </source>
</evidence>
<keyword evidence="1" id="KW-0521">NADP</keyword>
<evidence type="ECO:0000256" key="2">
    <source>
        <dbReference type="ARBA" id="ARBA00023002"/>
    </source>
</evidence>
<dbReference type="PANTHER" id="PTHR43625">
    <property type="entry name" value="AFLATOXIN B1 ALDEHYDE REDUCTASE"/>
    <property type="match status" value="1"/>
</dbReference>
<evidence type="ECO:0000313" key="4">
    <source>
        <dbReference type="EMBL" id="KAG6408387.1"/>
    </source>
</evidence>
<dbReference type="GO" id="GO:0016491">
    <property type="term" value="F:oxidoreductase activity"/>
    <property type="evidence" value="ECO:0007669"/>
    <property type="project" value="UniProtKB-KW"/>
</dbReference>
<dbReference type="InterPro" id="IPR036812">
    <property type="entry name" value="NAD(P)_OxRdtase_dom_sf"/>
</dbReference>
<dbReference type="SUPFAM" id="SSF51430">
    <property type="entry name" value="NAD(P)-linked oxidoreductase"/>
    <property type="match status" value="1"/>
</dbReference>
<dbReference type="Proteomes" id="UP000298416">
    <property type="component" value="Unassembled WGS sequence"/>
</dbReference>
<feature type="domain" description="NADP-dependent oxidoreductase" evidence="3">
    <location>
        <begin position="11"/>
        <end position="107"/>
    </location>
</feature>
<reference evidence="4" key="2">
    <citation type="submission" date="2020-08" db="EMBL/GenBank/DDBJ databases">
        <title>Plant Genome Project.</title>
        <authorList>
            <person name="Zhang R.-G."/>
        </authorList>
    </citation>
    <scope>NUCLEOTIDE SEQUENCE</scope>
    <source>
        <strain evidence="4">Huo1</strain>
        <tissue evidence="4">Leaf</tissue>
    </source>
</reference>
<dbReference type="PANTHER" id="PTHR43625:SF65">
    <property type="entry name" value="NADP-DEPENDENT OXIDOREDUCTASE DOMAIN-CONTAINING PROTEIN"/>
    <property type="match status" value="1"/>
</dbReference>